<name>A0A2A6DY31_9BACL</name>
<keyword evidence="1" id="KW-0472">Membrane</keyword>
<evidence type="ECO:0000256" key="1">
    <source>
        <dbReference type="SAM" id="Phobius"/>
    </source>
</evidence>
<gene>
    <name evidence="3" type="ORF">BLM47_12545</name>
</gene>
<evidence type="ECO:0000259" key="2">
    <source>
        <dbReference type="SMART" id="SM00858"/>
    </source>
</evidence>
<organism evidence="3 4">
    <name type="scientific">Candidatus Reconcilbacillus cellulovorans</name>
    <dbReference type="NCBI Taxonomy" id="1906605"/>
    <lineage>
        <taxon>Bacteria</taxon>
        <taxon>Bacillati</taxon>
        <taxon>Bacillota</taxon>
        <taxon>Bacilli</taxon>
        <taxon>Bacillales</taxon>
        <taxon>Paenibacillaceae</taxon>
        <taxon>Candidatus Reconcilbacillus</taxon>
    </lineage>
</organism>
<evidence type="ECO:0000313" key="4">
    <source>
        <dbReference type="Proteomes" id="UP000243688"/>
    </source>
</evidence>
<reference evidence="3 4" key="1">
    <citation type="submission" date="2016-12" db="EMBL/GenBank/DDBJ databases">
        <title>Candidatus Reconcilibacillus cellulovorans genome.</title>
        <authorList>
            <person name="Kolinko S."/>
            <person name="Wu Y.-W."/>
            <person name="Tachea F."/>
            <person name="Denzel E."/>
            <person name="Hiras J."/>
            <person name="Baecker N."/>
            <person name="Chan L.J."/>
            <person name="Eichorst S.A."/>
            <person name="Frey D."/>
            <person name="Adams P.D."/>
            <person name="Pray T."/>
            <person name="Tanjore D."/>
            <person name="Petzold C.J."/>
            <person name="Gladden J.M."/>
            <person name="Simmons B.A."/>
            <person name="Singer S.W."/>
        </authorList>
    </citation>
    <scope>NUCLEOTIDE SEQUENCE [LARGE SCALE GENOMIC DNA]</scope>
    <source>
        <strain evidence="3">JTherm</strain>
    </source>
</reference>
<evidence type="ECO:0000313" key="3">
    <source>
        <dbReference type="EMBL" id="PDO09449.1"/>
    </source>
</evidence>
<dbReference type="EMBL" id="MOXJ01000039">
    <property type="protein sequence ID" value="PDO09449.1"/>
    <property type="molecule type" value="Genomic_DNA"/>
</dbReference>
<dbReference type="Pfam" id="PF08666">
    <property type="entry name" value="SAF"/>
    <property type="match status" value="1"/>
</dbReference>
<feature type="domain" description="SAF" evidence="2">
    <location>
        <begin position="34"/>
        <end position="96"/>
    </location>
</feature>
<protein>
    <recommendedName>
        <fullName evidence="2">SAF domain-containing protein</fullName>
    </recommendedName>
</protein>
<proteinExistence type="predicted"/>
<dbReference type="CDD" id="cd11614">
    <property type="entry name" value="SAF_CpaB_FlgA_like"/>
    <property type="match status" value="1"/>
</dbReference>
<dbReference type="SMART" id="SM00858">
    <property type="entry name" value="SAF"/>
    <property type="match status" value="1"/>
</dbReference>
<feature type="transmembrane region" description="Helical" evidence="1">
    <location>
        <begin position="7"/>
        <end position="27"/>
    </location>
</feature>
<keyword evidence="1" id="KW-1133">Transmembrane helix</keyword>
<sequence>MRNHIRTILSLLVFFLGASGLVLLYIYGPQLDTKDVIVVAATIEEHQTIEAHHLKIERKPSSAIPKHAILNPEEVIGKVATGLLPEGAYIYPEWIEENGFYPKKGEILLPINSSSIFAVNLSLRARDSVYIAFFRPEQQQVTVQPPVANMIDLDQTDIPIEAADDPTVMRDVRVAAVRSTAGNMVVDTDTGKSNGRLTATETIGSIELIVSEQDAHLLKKKLEEGFTLWISRMK</sequence>
<dbReference type="AlphaFoldDB" id="A0A2A6DY31"/>
<dbReference type="InterPro" id="IPR013974">
    <property type="entry name" value="SAF"/>
</dbReference>
<dbReference type="Gene3D" id="3.90.1210.10">
    <property type="entry name" value="Antifreeze-like/N-acetylneuraminic acid synthase C-terminal domain"/>
    <property type="match status" value="1"/>
</dbReference>
<dbReference type="Proteomes" id="UP000243688">
    <property type="component" value="Unassembled WGS sequence"/>
</dbReference>
<comment type="caution">
    <text evidence="3">The sequence shown here is derived from an EMBL/GenBank/DDBJ whole genome shotgun (WGS) entry which is preliminary data.</text>
</comment>
<accession>A0A2A6DY31</accession>
<keyword evidence="1" id="KW-0812">Transmembrane</keyword>